<dbReference type="PRINTS" id="PR00132">
    <property type="entry name" value="GLHYDRLASE2"/>
</dbReference>
<protein>
    <recommendedName>
        <fullName evidence="4 8">Beta-galactosidase</fullName>
        <ecNumber evidence="3 8">3.2.1.23</ecNumber>
    </recommendedName>
    <alternativeName>
        <fullName evidence="7 8">Lactase</fullName>
    </alternativeName>
</protein>
<proteinExistence type="inferred from homology"/>
<organism evidence="10 11">
    <name type="scientific">Streptococcus thermophilus M17PTZA496</name>
    <dbReference type="NCBI Taxonomy" id="1433289"/>
    <lineage>
        <taxon>Bacteria</taxon>
        <taxon>Bacillati</taxon>
        <taxon>Bacillota</taxon>
        <taxon>Bacilli</taxon>
        <taxon>Lactobacillales</taxon>
        <taxon>Streptococcaceae</taxon>
        <taxon>Streptococcus</taxon>
    </lineage>
</organism>
<evidence type="ECO:0000256" key="7">
    <source>
        <dbReference type="ARBA" id="ARBA00032230"/>
    </source>
</evidence>
<dbReference type="AlphaFoldDB" id="A0A0E2Q0E8"/>
<dbReference type="GO" id="GO:0005990">
    <property type="term" value="P:lactose catabolic process"/>
    <property type="evidence" value="ECO:0007669"/>
    <property type="project" value="TreeGrafter"/>
</dbReference>
<dbReference type="GO" id="GO:0009341">
    <property type="term" value="C:beta-galactosidase complex"/>
    <property type="evidence" value="ECO:0007669"/>
    <property type="project" value="InterPro"/>
</dbReference>
<comment type="similarity">
    <text evidence="2 8">Belongs to the glycosyl hydrolase 2 family.</text>
</comment>
<evidence type="ECO:0000256" key="3">
    <source>
        <dbReference type="ARBA" id="ARBA00012756"/>
    </source>
</evidence>
<name>A0A0E2Q0E8_STRTR</name>
<dbReference type="SUPFAM" id="SSF49303">
    <property type="entry name" value="beta-Galactosidase/glucuronidase domain"/>
    <property type="match status" value="2"/>
</dbReference>
<dbReference type="Pfam" id="PF00703">
    <property type="entry name" value="Glyco_hydro_2"/>
    <property type="match status" value="1"/>
</dbReference>
<dbReference type="InterPro" id="IPR004199">
    <property type="entry name" value="B-gal_small/dom_5"/>
</dbReference>
<dbReference type="InterPro" id="IPR036156">
    <property type="entry name" value="Beta-gal/glucu_dom_sf"/>
</dbReference>
<dbReference type="HOGENOM" id="CLU_002346_0_2_9"/>
<evidence type="ECO:0000256" key="2">
    <source>
        <dbReference type="ARBA" id="ARBA00007401"/>
    </source>
</evidence>
<dbReference type="InterPro" id="IPR023230">
    <property type="entry name" value="Glyco_hydro_2_CS"/>
</dbReference>
<dbReference type="InterPro" id="IPR023232">
    <property type="entry name" value="Glyco_hydro_2_AS"/>
</dbReference>
<dbReference type="Gene3D" id="3.20.20.80">
    <property type="entry name" value="Glycosidases"/>
    <property type="match status" value="1"/>
</dbReference>
<dbReference type="SUPFAM" id="SSF51445">
    <property type="entry name" value="(Trans)glycosidases"/>
    <property type="match status" value="1"/>
</dbReference>
<keyword evidence="6 8" id="KW-0326">Glycosidase</keyword>
<dbReference type="SUPFAM" id="SSF49785">
    <property type="entry name" value="Galactose-binding domain-like"/>
    <property type="match status" value="1"/>
</dbReference>
<evidence type="ECO:0000313" key="10">
    <source>
        <dbReference type="EMBL" id="ETW88668.1"/>
    </source>
</evidence>
<dbReference type="InterPro" id="IPR008979">
    <property type="entry name" value="Galactose-bd-like_sf"/>
</dbReference>
<feature type="domain" description="Beta galactosidase small chain/" evidence="9">
    <location>
        <begin position="752"/>
        <end position="1023"/>
    </location>
</feature>
<comment type="catalytic activity">
    <reaction evidence="1 8">
        <text>Hydrolysis of terminal non-reducing beta-D-galactose residues in beta-D-galactosides.</text>
        <dbReference type="EC" id="3.2.1.23"/>
    </reaction>
</comment>
<dbReference type="SMART" id="SM01038">
    <property type="entry name" value="Bgal_small_N"/>
    <property type="match status" value="1"/>
</dbReference>
<dbReference type="InterPro" id="IPR006103">
    <property type="entry name" value="Glyco_hydro_2_cat"/>
</dbReference>
<dbReference type="Gene3D" id="2.70.98.10">
    <property type="match status" value="1"/>
</dbReference>
<dbReference type="InterPro" id="IPR011013">
    <property type="entry name" value="Gal_mutarotase_sf_dom"/>
</dbReference>
<evidence type="ECO:0000256" key="4">
    <source>
        <dbReference type="ARBA" id="ARBA00013303"/>
    </source>
</evidence>
<dbReference type="EC" id="3.2.1.23" evidence="3 8"/>
<comment type="caution">
    <text evidence="10">The sequence shown here is derived from an EMBL/GenBank/DDBJ whole genome shotgun (WGS) entry which is preliminary data.</text>
</comment>
<sequence>MNTTEKIQTYLNDPKIVSVNTVDAHSDHKYFESLAEFSEGEMKLRQSLNGKWKIHYAQNTNQVLKDFYKTEFDETDLNFINVPGHLELQGFGSPQYVNTQYPWDGKEFLRPPQVPQESNAVASYVKHFTLNDALKDKKVFISFQGVATSIFVWVNGNFVGYSEDSFTPSEFEISDYLVEGDNKLAVAVYRYSTASWLEDQDFWRLYGIFRDVYLYAIPKVHVQDLFVKGDYDYQTKAGQLDIDLKTVGDYEDKKIKYVLSDYEGIVTEGDASVNGDGELSVSLENLKIKPWSAESPKLYNLILHVLDDDQVVEVVPVKVGFRRFEIKDKLMLLNGKRIVFKGVNRHEFNARTGRCITEEDMLWDIKVMKQHNINAVRTSHYPNQTRWYELCDEYGLYVIDEANLETHGTWQKLGLCEPSWNIPASEPEWLPACLDRANNMFQRDKNHASVIIWSCGNESYAGKDIADMADYFRSVDNTRPVHYEGVAWCREFDYITDIESRMYAKPADIEEYLTTGKLVDLSRVSDKHFASGNLTNNPQKPYISCEYMHTMGNSGGGLELYTDLEKYPEYQGGFIWDFIDQAIYKTLPNGSEFLSYGGDWHDRPSDYEFCGNGIVFADRTLTPKLQTVKHLYSNIKIAVDEKSVTIKNDNVFEDLSAYTFLARVYEDGRKVSESEYHFDVKPGEEATFPVNFVVESSNSEQIYEVACVLREATEWAPKGHEIVRGQYVVEKISTETPVKAPLNVVEGDFNIGIQGQNFSILLSRAQNTLVSAKYNGVEFIEKGPKLNFTRAYTDNDRGAGYPFEMAGWKVAGNYSKVTDTQIQIEDDSVKVTYVHELPGLSDVEVKVTYQVDYKGRIFVTANYDGKAGLPNFPEFGLEFAIGSQFTNLSYYGYGAEESYRDKLPGAYLGRYETSVEKTFAPYLMPQESGNHYGTREFTVSDDNHNGLKFTALNKAFEFSALRNSTEQIENARHQYELQESDATWIKVLAAQMGVGGDDSWGAPVHDEFLLSSADSYQLSFMIEPLN</sequence>
<dbReference type="PANTHER" id="PTHR46323">
    <property type="entry name" value="BETA-GALACTOSIDASE"/>
    <property type="match status" value="1"/>
</dbReference>
<dbReference type="Pfam" id="PF02929">
    <property type="entry name" value="Bgal_small_N"/>
    <property type="match status" value="1"/>
</dbReference>
<dbReference type="PATRIC" id="fig|1433289.7.peg.1652"/>
<dbReference type="Pfam" id="PF16353">
    <property type="entry name" value="LacZ_4"/>
    <property type="match status" value="1"/>
</dbReference>
<dbReference type="RefSeq" id="WP_084828959.1">
    <property type="nucleotide sequence ID" value="NZ_CM002372.1"/>
</dbReference>
<dbReference type="EMBL" id="AZJT01000059">
    <property type="protein sequence ID" value="ETW88668.1"/>
    <property type="molecule type" value="Genomic_DNA"/>
</dbReference>
<evidence type="ECO:0000256" key="6">
    <source>
        <dbReference type="ARBA" id="ARBA00023295"/>
    </source>
</evidence>
<dbReference type="InterPro" id="IPR013783">
    <property type="entry name" value="Ig-like_fold"/>
</dbReference>
<dbReference type="GO" id="GO:0030246">
    <property type="term" value="F:carbohydrate binding"/>
    <property type="evidence" value="ECO:0007669"/>
    <property type="project" value="InterPro"/>
</dbReference>
<dbReference type="PANTHER" id="PTHR46323:SF2">
    <property type="entry name" value="BETA-GALACTOSIDASE"/>
    <property type="match status" value="1"/>
</dbReference>
<keyword evidence="5 8" id="KW-0378">Hydrolase</keyword>
<dbReference type="InterPro" id="IPR006104">
    <property type="entry name" value="Glyco_hydro_2_N"/>
</dbReference>
<dbReference type="Gene3D" id="2.60.40.10">
    <property type="entry name" value="Immunoglobulins"/>
    <property type="match status" value="2"/>
</dbReference>
<dbReference type="Proteomes" id="UP000024559">
    <property type="component" value="Chromosome"/>
</dbReference>
<dbReference type="InterPro" id="IPR006102">
    <property type="entry name" value="Ig-like_GH2"/>
</dbReference>
<dbReference type="InterPro" id="IPR032312">
    <property type="entry name" value="LacZ_4"/>
</dbReference>
<dbReference type="Pfam" id="PF02836">
    <property type="entry name" value="Glyco_hydro_2_C"/>
    <property type="match status" value="1"/>
</dbReference>
<dbReference type="SUPFAM" id="SSF74650">
    <property type="entry name" value="Galactose mutarotase-like"/>
    <property type="match status" value="1"/>
</dbReference>
<dbReference type="InterPro" id="IPR014718">
    <property type="entry name" value="GH-type_carb-bd"/>
</dbReference>
<evidence type="ECO:0000256" key="5">
    <source>
        <dbReference type="ARBA" id="ARBA00022801"/>
    </source>
</evidence>
<dbReference type="PROSITE" id="PS00719">
    <property type="entry name" value="GLYCOSYL_HYDROL_F2_1"/>
    <property type="match status" value="1"/>
</dbReference>
<evidence type="ECO:0000256" key="8">
    <source>
        <dbReference type="RuleBase" id="RU361154"/>
    </source>
</evidence>
<dbReference type="InterPro" id="IPR050347">
    <property type="entry name" value="Bact_Beta-galactosidase"/>
</dbReference>
<evidence type="ECO:0000313" key="11">
    <source>
        <dbReference type="Proteomes" id="UP000024559"/>
    </source>
</evidence>
<dbReference type="Gene3D" id="2.60.120.260">
    <property type="entry name" value="Galactose-binding domain-like"/>
    <property type="match status" value="1"/>
</dbReference>
<dbReference type="Pfam" id="PF02837">
    <property type="entry name" value="Glyco_hydro_2_N"/>
    <property type="match status" value="1"/>
</dbReference>
<reference evidence="11" key="1">
    <citation type="submission" date="2013-12" db="EMBL/GenBank/DDBJ databases">
        <title>Genome sequences of Streptococcus thermophilus strains MTH17CL396 and M17PTZA496 isolated from Fontina cheese in Valle d'Aosta region (Italy).</title>
        <authorList>
            <person name="Treu L."/>
            <person name="Giacomini A."/>
            <person name="Corich V."/>
            <person name="Vendramin V."/>
            <person name="Bovo B."/>
        </authorList>
    </citation>
    <scope>NUCLEOTIDE SEQUENCE [LARGE SCALE GENOMIC DNA]</scope>
    <source>
        <strain evidence="11">M17PTZA496</strain>
    </source>
</reference>
<evidence type="ECO:0000256" key="1">
    <source>
        <dbReference type="ARBA" id="ARBA00001412"/>
    </source>
</evidence>
<evidence type="ECO:0000259" key="9">
    <source>
        <dbReference type="SMART" id="SM01038"/>
    </source>
</evidence>
<dbReference type="PROSITE" id="PS00608">
    <property type="entry name" value="GLYCOSYL_HYDROL_F2_2"/>
    <property type="match status" value="1"/>
</dbReference>
<accession>A0A0E2Q0E8</accession>
<dbReference type="InterPro" id="IPR017853">
    <property type="entry name" value="GH"/>
</dbReference>
<dbReference type="GO" id="GO:0004565">
    <property type="term" value="F:beta-galactosidase activity"/>
    <property type="evidence" value="ECO:0007669"/>
    <property type="project" value="UniProtKB-EC"/>
</dbReference>
<dbReference type="InterPro" id="IPR006101">
    <property type="entry name" value="Glyco_hydro_2"/>
</dbReference>
<gene>
    <name evidence="10" type="ORF">X841_07970</name>
</gene>